<dbReference type="Gene3D" id="1.25.10.90">
    <property type="match status" value="1"/>
</dbReference>
<comment type="caution">
    <text evidence="1">The sequence shown here is derived from an EMBL/GenBank/DDBJ whole genome shotgun (WGS) entry which is preliminary data.</text>
</comment>
<sequence length="305" mass="34620">MIGKGCFSTPSVADHKDSLGALALEGFFHNQSTDAILAQTLNSMKVIQNLRKELKKNINLEYKANNDRFFKKPIKLYGVLTPVIRQIARDLYRPVQDLSKTELFDVCEQLMSSGMQEEFIVASAWAFKRRKELVKSDFNIFKSWVEKYVSNWATCDDFCSKSLGYLLLDFPDLVPKIKPWTKSKNQWLRRASAVSLIVPIRHSGSSNNHPSSLAQGYGGLSQPLLGKGGGSKRNLNNIFDVSLKLMDDPEDLVQKGYGWALKEASNVFPNEVYEFVLKHKAQMSRTALRYAIEKLPSDWKKEAMN</sequence>
<dbReference type="Proteomes" id="UP000033930">
    <property type="component" value="Unassembled WGS sequence"/>
</dbReference>
<dbReference type="AlphaFoldDB" id="A0A0G0VAJ3"/>
<accession>A0A0G0VAJ3</accession>
<dbReference type="SUPFAM" id="SSF48371">
    <property type="entry name" value="ARM repeat"/>
    <property type="match status" value="1"/>
</dbReference>
<proteinExistence type="predicted"/>
<gene>
    <name evidence="1" type="ORF">UU50_C0022G0011</name>
</gene>
<reference evidence="1 2" key="1">
    <citation type="journal article" date="2015" name="Nature">
        <title>rRNA introns, odd ribosomes, and small enigmatic genomes across a large radiation of phyla.</title>
        <authorList>
            <person name="Brown C.T."/>
            <person name="Hug L.A."/>
            <person name="Thomas B.C."/>
            <person name="Sharon I."/>
            <person name="Castelle C.J."/>
            <person name="Singh A."/>
            <person name="Wilkins M.J."/>
            <person name="Williams K.H."/>
            <person name="Banfield J.F."/>
        </authorList>
    </citation>
    <scope>NUCLEOTIDE SEQUENCE [LARGE SCALE GENOMIC DNA]</scope>
</reference>
<evidence type="ECO:0000313" key="1">
    <source>
        <dbReference type="EMBL" id="KKR97934.1"/>
    </source>
</evidence>
<organism evidence="1 2">
    <name type="scientific">Candidatus Uhrbacteria bacterium GW2011_GWC1_41_20</name>
    <dbReference type="NCBI Taxonomy" id="1618983"/>
    <lineage>
        <taxon>Bacteria</taxon>
        <taxon>Candidatus Uhriibacteriota</taxon>
    </lineage>
</organism>
<dbReference type="CDD" id="cd06561">
    <property type="entry name" value="AlkD_like"/>
    <property type="match status" value="1"/>
</dbReference>
<name>A0A0G0VAJ3_9BACT</name>
<evidence type="ECO:0008006" key="3">
    <source>
        <dbReference type="Google" id="ProtNLM"/>
    </source>
</evidence>
<protein>
    <recommendedName>
        <fullName evidence="3">DNA alkylation repair enzyme</fullName>
    </recommendedName>
</protein>
<dbReference type="PANTHER" id="PTHR34070">
    <property type="entry name" value="ARMADILLO-TYPE FOLD"/>
    <property type="match status" value="1"/>
</dbReference>
<dbReference type="PATRIC" id="fig|1618983.3.peg.825"/>
<evidence type="ECO:0000313" key="2">
    <source>
        <dbReference type="Proteomes" id="UP000033930"/>
    </source>
</evidence>
<dbReference type="InterPro" id="IPR014825">
    <property type="entry name" value="DNA_alkylation"/>
</dbReference>
<dbReference type="InterPro" id="IPR016024">
    <property type="entry name" value="ARM-type_fold"/>
</dbReference>
<dbReference type="PANTHER" id="PTHR34070:SF1">
    <property type="entry name" value="DNA ALKYLATION REPAIR PROTEIN"/>
    <property type="match status" value="1"/>
</dbReference>
<dbReference type="EMBL" id="LCAW01000022">
    <property type="protein sequence ID" value="KKR97934.1"/>
    <property type="molecule type" value="Genomic_DNA"/>
</dbReference>
<dbReference type="Pfam" id="PF08713">
    <property type="entry name" value="DNA_alkylation"/>
    <property type="match status" value="1"/>
</dbReference>